<reference evidence="4" key="1">
    <citation type="submission" date="2009-09" db="EMBL/GenBank/DDBJ databases">
        <title>The complete genome of Kribbella flavida DSM 17836.</title>
        <authorList>
            <consortium name="US DOE Joint Genome Institute (JGI-PGF)"/>
            <person name="Lucas S."/>
            <person name="Copeland A."/>
            <person name="Lapidus A."/>
            <person name="Glavina del Rio T."/>
            <person name="Dalin E."/>
            <person name="Tice H."/>
            <person name="Bruce D."/>
            <person name="Goodwin L."/>
            <person name="Pitluck S."/>
            <person name="Kyrpides N."/>
            <person name="Mavromatis K."/>
            <person name="Ivanova N."/>
            <person name="Saunders E."/>
            <person name="Brettin T."/>
            <person name="Detter J.C."/>
            <person name="Han C."/>
            <person name="Larimer F."/>
            <person name="Land M."/>
            <person name="Hauser L."/>
            <person name="Markowitz V."/>
            <person name="Cheng J.-F."/>
            <person name="Hugenholtz P."/>
            <person name="Woyke T."/>
            <person name="Wu D."/>
            <person name="Pukall R."/>
            <person name="Klenk H.-P."/>
            <person name="Eisen J.A."/>
        </authorList>
    </citation>
    <scope>NUCLEOTIDE SEQUENCE [LARGE SCALE GENOMIC DNA]</scope>
    <source>
        <strain evidence="4">DSM 17836 / JCM 10339 / NBRC 14399</strain>
    </source>
</reference>
<name>D2PRM3_KRIFD</name>
<keyword evidence="4" id="KW-1185">Reference proteome</keyword>
<dbReference type="PROSITE" id="PS00893">
    <property type="entry name" value="NUDIX_BOX"/>
    <property type="match status" value="1"/>
</dbReference>
<feature type="domain" description="Nudix hydrolase" evidence="2">
    <location>
        <begin position="11"/>
        <end position="153"/>
    </location>
</feature>
<dbReference type="SMR" id="D2PRM3"/>
<keyword evidence="1 3" id="KW-0378">Hydrolase</keyword>
<protein>
    <submittedName>
        <fullName evidence="3">NUDIX hydrolase</fullName>
    </submittedName>
</protein>
<dbReference type="Gene3D" id="3.90.79.10">
    <property type="entry name" value="Nucleoside Triphosphate Pyrophosphohydrolase"/>
    <property type="match status" value="1"/>
</dbReference>
<reference evidence="3 4" key="2">
    <citation type="journal article" date="2010" name="Stand. Genomic Sci.">
        <title>Complete genome sequence of Kribbella flavida type strain (IFO 14399).</title>
        <authorList>
            <person name="Pukall R."/>
            <person name="Lapidus A."/>
            <person name="Glavina Del Rio T."/>
            <person name="Copeland A."/>
            <person name="Tice H."/>
            <person name="Cheng J.-F."/>
            <person name="Lucas S."/>
            <person name="Chen F."/>
            <person name="Nolan M."/>
            <person name="LaButti K."/>
            <person name="Pati A."/>
            <person name="Ivanova N."/>
            <person name="Mavrommatis K."/>
            <person name="Mikhailova N."/>
            <person name="Pitluck S."/>
            <person name="Bruce D."/>
            <person name="Goodwin L."/>
            <person name="Land M."/>
            <person name="Hauser L."/>
            <person name="Chang Y.-J."/>
            <person name="Jeffries C.D."/>
            <person name="Chen A."/>
            <person name="Palaniappan K."/>
            <person name="Chain P."/>
            <person name="Rohde M."/>
            <person name="Goeker M."/>
            <person name="Bristow J."/>
            <person name="Eisen J.A."/>
            <person name="Markowitz V."/>
            <person name="Hugenholtz P."/>
            <person name="Kyrpides N.C."/>
            <person name="Klenk H.-P."/>
            <person name="Brettin T."/>
        </authorList>
    </citation>
    <scope>NUCLEOTIDE SEQUENCE [LARGE SCALE GENOMIC DNA]</scope>
    <source>
        <strain evidence="4">DSM 17836 / JCM 10339 / NBRC 14399</strain>
    </source>
</reference>
<evidence type="ECO:0000313" key="4">
    <source>
        <dbReference type="Proteomes" id="UP000007967"/>
    </source>
</evidence>
<accession>D2PRM3</accession>
<dbReference type="SUPFAM" id="SSF55811">
    <property type="entry name" value="Nudix"/>
    <property type="match status" value="1"/>
</dbReference>
<dbReference type="PROSITE" id="PS51462">
    <property type="entry name" value="NUDIX"/>
    <property type="match status" value="1"/>
</dbReference>
<organism evidence="3 4">
    <name type="scientific">Kribbella flavida (strain DSM 17836 / JCM 10339 / NBRC 14399)</name>
    <dbReference type="NCBI Taxonomy" id="479435"/>
    <lineage>
        <taxon>Bacteria</taxon>
        <taxon>Bacillati</taxon>
        <taxon>Actinomycetota</taxon>
        <taxon>Actinomycetes</taxon>
        <taxon>Propionibacteriales</taxon>
        <taxon>Kribbellaceae</taxon>
        <taxon>Kribbella</taxon>
    </lineage>
</organism>
<dbReference type="EMBL" id="CP001736">
    <property type="protein sequence ID" value="ADB34941.1"/>
    <property type="molecule type" value="Genomic_DNA"/>
</dbReference>
<proteinExistence type="predicted"/>
<dbReference type="InterPro" id="IPR020084">
    <property type="entry name" value="NUDIX_hydrolase_CS"/>
</dbReference>
<dbReference type="AlphaFoldDB" id="D2PRM3"/>
<dbReference type="HOGENOM" id="CLU_116638_1_1_11"/>
<sequence length="156" mass="17500">MTAAGQSARPPVVRKAAAFVTRGDQLLVFRKPFHPGTGTQVPAGSVEPGEDPAAAAVREAEEETGQTGFTLLALLDHRLNDMRRYHRHELHDRWCYHLTAPDLPDTWRHGESDPSSGPPRFIPYDFFWLPLTEATNHLRAEDHPPITTLRQHLGLL</sequence>
<dbReference type="CDD" id="cd04663">
    <property type="entry name" value="NUDIX_Hydrolase"/>
    <property type="match status" value="1"/>
</dbReference>
<dbReference type="STRING" id="479435.Kfla_5937"/>
<dbReference type="Pfam" id="PF00293">
    <property type="entry name" value="NUDIX"/>
    <property type="match status" value="1"/>
</dbReference>
<gene>
    <name evidence="3" type="ordered locus">Kfla_5937</name>
</gene>
<dbReference type="KEGG" id="kfl:Kfla_5937"/>
<dbReference type="InterPro" id="IPR000086">
    <property type="entry name" value="NUDIX_hydrolase_dom"/>
</dbReference>
<dbReference type="InterPro" id="IPR015797">
    <property type="entry name" value="NUDIX_hydrolase-like_dom_sf"/>
</dbReference>
<dbReference type="Proteomes" id="UP000007967">
    <property type="component" value="Chromosome"/>
</dbReference>
<evidence type="ECO:0000313" key="3">
    <source>
        <dbReference type="EMBL" id="ADB34941.1"/>
    </source>
</evidence>
<evidence type="ECO:0000256" key="1">
    <source>
        <dbReference type="ARBA" id="ARBA00022801"/>
    </source>
</evidence>
<evidence type="ECO:0000259" key="2">
    <source>
        <dbReference type="PROSITE" id="PS51462"/>
    </source>
</evidence>
<dbReference type="OrthoDB" id="177518at2"/>
<dbReference type="eggNOG" id="COG0494">
    <property type="taxonomic scope" value="Bacteria"/>
</dbReference>
<dbReference type="GO" id="GO:0016787">
    <property type="term" value="F:hydrolase activity"/>
    <property type="evidence" value="ECO:0007669"/>
    <property type="project" value="UniProtKB-KW"/>
</dbReference>